<dbReference type="InterPro" id="IPR039999">
    <property type="entry name" value="LYAR"/>
</dbReference>
<dbReference type="InterPro" id="IPR014898">
    <property type="entry name" value="Znf_C2H2_LYAR"/>
</dbReference>
<dbReference type="GO" id="GO:0000122">
    <property type="term" value="P:negative regulation of transcription by RNA polymerase II"/>
    <property type="evidence" value="ECO:0007669"/>
    <property type="project" value="TreeGrafter"/>
</dbReference>
<comment type="subcellular location">
    <subcellularLocation>
        <location evidence="1">Nucleus</location>
    </subcellularLocation>
</comment>
<dbReference type="OrthoDB" id="21474at2759"/>
<reference evidence="11 12" key="1">
    <citation type="submission" date="2014-02" db="EMBL/GenBank/DDBJ databases">
        <title>Single nucleus genome sequencing reveals high similarity among nuclei of an endomycorrhizal fungus.</title>
        <authorList>
            <person name="Lin K."/>
            <person name="Geurts R."/>
            <person name="Zhang Z."/>
            <person name="Limpens E."/>
            <person name="Saunders D.G."/>
            <person name="Mu D."/>
            <person name="Pang E."/>
            <person name="Cao H."/>
            <person name="Cha H."/>
            <person name="Lin T."/>
            <person name="Zhou Q."/>
            <person name="Shang Y."/>
            <person name="Li Y."/>
            <person name="Ivanov S."/>
            <person name="Sharma T."/>
            <person name="Velzen R.V."/>
            <person name="Ruijter N.D."/>
            <person name="Aanen D.K."/>
            <person name="Win J."/>
            <person name="Kamoun S."/>
            <person name="Bisseling T."/>
            <person name="Huang S."/>
        </authorList>
    </citation>
    <scope>NUCLEOTIDE SEQUENCE [LARGE SCALE GENOMIC DNA]</scope>
    <source>
        <strain evidence="12">DAOM197198w</strain>
    </source>
</reference>
<evidence type="ECO:0000256" key="6">
    <source>
        <dbReference type="ARBA" id="ARBA00023242"/>
    </source>
</evidence>
<dbReference type="Gene3D" id="3.30.1490.490">
    <property type="match status" value="1"/>
</dbReference>
<dbReference type="Pfam" id="PF08790">
    <property type="entry name" value="zf-LYAR"/>
    <property type="match status" value="1"/>
</dbReference>
<feature type="compositionally biased region" description="Polar residues" evidence="9">
    <location>
        <begin position="85"/>
        <end position="95"/>
    </location>
</feature>
<organism evidence="11 12">
    <name type="scientific">Rhizophagus irregularis (strain DAOM 197198w)</name>
    <name type="common">Glomus intraradices</name>
    <dbReference type="NCBI Taxonomy" id="1432141"/>
    <lineage>
        <taxon>Eukaryota</taxon>
        <taxon>Fungi</taxon>
        <taxon>Fungi incertae sedis</taxon>
        <taxon>Mucoromycota</taxon>
        <taxon>Glomeromycotina</taxon>
        <taxon>Glomeromycetes</taxon>
        <taxon>Glomerales</taxon>
        <taxon>Glomeraceae</taxon>
        <taxon>Rhizophagus</taxon>
    </lineage>
</organism>
<evidence type="ECO:0000313" key="11">
    <source>
        <dbReference type="EMBL" id="EXX78078.1"/>
    </source>
</evidence>
<keyword evidence="4 8" id="KW-0863">Zinc-finger</keyword>
<dbReference type="GO" id="GO:0006364">
    <property type="term" value="P:rRNA processing"/>
    <property type="evidence" value="ECO:0007669"/>
    <property type="project" value="TreeGrafter"/>
</dbReference>
<feature type="region of interest" description="Disordered" evidence="9">
    <location>
        <begin position="194"/>
        <end position="278"/>
    </location>
</feature>
<comment type="similarity">
    <text evidence="7">Belongs to the UPF0743 family.</text>
</comment>
<feature type="compositionally biased region" description="Polar residues" evidence="9">
    <location>
        <begin position="119"/>
        <end position="129"/>
    </location>
</feature>
<dbReference type="GO" id="GO:0008270">
    <property type="term" value="F:zinc ion binding"/>
    <property type="evidence" value="ECO:0007669"/>
    <property type="project" value="UniProtKB-KW"/>
</dbReference>
<evidence type="ECO:0000256" key="2">
    <source>
        <dbReference type="ARBA" id="ARBA00022723"/>
    </source>
</evidence>
<name>A0A015NFF8_RHIIW</name>
<keyword evidence="5" id="KW-0862">Zinc</keyword>
<feature type="region of interest" description="Disordered" evidence="9">
    <location>
        <begin position="64"/>
        <end position="95"/>
    </location>
</feature>
<dbReference type="SUPFAM" id="SSF57667">
    <property type="entry name" value="beta-beta-alpha zinc fingers"/>
    <property type="match status" value="2"/>
</dbReference>
<feature type="compositionally biased region" description="Basic residues" evidence="9">
    <location>
        <begin position="132"/>
        <end position="141"/>
    </location>
</feature>
<evidence type="ECO:0000313" key="12">
    <source>
        <dbReference type="Proteomes" id="UP000022910"/>
    </source>
</evidence>
<keyword evidence="2" id="KW-0479">Metal-binding</keyword>
<accession>A0A015NFF8</accession>
<dbReference type="EMBL" id="JEMT01009673">
    <property type="protein sequence ID" value="EXX78078.1"/>
    <property type="molecule type" value="Genomic_DNA"/>
</dbReference>
<protein>
    <recommendedName>
        <fullName evidence="10">Zinc finger C2H2 LYAR-type domain-containing protein</fullName>
    </recommendedName>
</protein>
<feature type="domain" description="Zinc finger C2H2 LYAR-type" evidence="10">
    <location>
        <begin position="30"/>
        <end position="57"/>
    </location>
</feature>
<feature type="region of interest" description="Disordered" evidence="9">
    <location>
        <begin position="115"/>
        <end position="156"/>
    </location>
</feature>
<dbReference type="InterPro" id="IPR036236">
    <property type="entry name" value="Znf_C2H2_sf"/>
</dbReference>
<feature type="compositionally biased region" description="Low complexity" evidence="9">
    <location>
        <begin position="269"/>
        <end position="278"/>
    </location>
</feature>
<dbReference type="Proteomes" id="UP000022910">
    <property type="component" value="Unassembled WGS sequence"/>
</dbReference>
<evidence type="ECO:0000256" key="9">
    <source>
        <dbReference type="SAM" id="MobiDB-lite"/>
    </source>
</evidence>
<dbReference type="PROSITE" id="PS51804">
    <property type="entry name" value="ZF_C2HC_LYAR"/>
    <property type="match status" value="2"/>
</dbReference>
<evidence type="ECO:0000259" key="10">
    <source>
        <dbReference type="Pfam" id="PF08790"/>
    </source>
</evidence>
<keyword evidence="12" id="KW-1185">Reference proteome</keyword>
<evidence type="ECO:0000256" key="5">
    <source>
        <dbReference type="ARBA" id="ARBA00022833"/>
    </source>
</evidence>
<keyword evidence="6" id="KW-0539">Nucleus</keyword>
<dbReference type="SMR" id="A0A015NFF8"/>
<dbReference type="AlphaFoldDB" id="A0A015NFF8"/>
<keyword evidence="3" id="KW-0677">Repeat</keyword>
<comment type="caution">
    <text evidence="11">The sequence shown here is derived from an EMBL/GenBank/DDBJ whole genome shotgun (WGS) entry which is preliminary data.</text>
</comment>
<dbReference type="PANTHER" id="PTHR13100">
    <property type="entry name" value="CELL GROWTH-REGULATING NUCLEOLAR PROTEIN LYAR"/>
    <property type="match status" value="1"/>
</dbReference>
<dbReference type="PANTHER" id="PTHR13100:SF10">
    <property type="entry name" value="CELL GROWTH-REGULATING NUCLEOLAR PROTEIN"/>
    <property type="match status" value="1"/>
</dbReference>
<sequence>MVSFSCDSCADIVRKPKTQQHLSRCPNAQFTCIDCNTTFHGNNFIRHTSCISEAEKYQKSLYKVHKKGKQDTPNKQKRQKVDMPSNINNQSLEGEQSYTFNNSKILKSSEQDQIPDIVTGNNKNHNQESSFKKKKKNKNKKNQQQDDQPNGNKISIKEEMKIKIDIAAKVSNGYNNEAEILNTNIKQEDNTIVANSRKKKKKKSINNINGNDNNKVEESNKEGNNIDELQSVQTYVANETPKKEDNVVNLNNSSSKKKKKKKKNDTVNKDNNNLVNPNVINGVDQSLVGILKKKELSDEKSKKRKSVEFVLPESSTNNKKKKLNDKKSKFSHENDVANKLFNYCESVPAVVKKIFKNNSYEELNLKRLEEMVVHQLIPGSNSSESELKEKFLENIVLIMKDGKITLK</sequence>
<feature type="region of interest" description="Disordered" evidence="9">
    <location>
        <begin position="302"/>
        <end position="327"/>
    </location>
</feature>
<evidence type="ECO:0000256" key="1">
    <source>
        <dbReference type="ARBA" id="ARBA00004123"/>
    </source>
</evidence>
<evidence type="ECO:0000256" key="8">
    <source>
        <dbReference type="PROSITE-ProRule" id="PRU01145"/>
    </source>
</evidence>
<evidence type="ECO:0000256" key="3">
    <source>
        <dbReference type="ARBA" id="ARBA00022737"/>
    </source>
</evidence>
<proteinExistence type="inferred from homology"/>
<dbReference type="HOGENOM" id="CLU_056428_0_0_1"/>
<dbReference type="GO" id="GO:0003677">
    <property type="term" value="F:DNA binding"/>
    <property type="evidence" value="ECO:0007669"/>
    <property type="project" value="InterPro"/>
</dbReference>
<evidence type="ECO:0000256" key="7">
    <source>
        <dbReference type="ARBA" id="ARBA00061084"/>
    </source>
</evidence>
<feature type="compositionally biased region" description="Polar residues" evidence="9">
    <location>
        <begin position="227"/>
        <end position="237"/>
    </location>
</feature>
<dbReference type="FunFam" id="3.30.1490.490:FF:000001">
    <property type="entry name" value="cell growth-regulating nucleolar protein-like"/>
    <property type="match status" value="1"/>
</dbReference>
<dbReference type="STRING" id="1432141.A0A015NFF8"/>
<dbReference type="GO" id="GO:0005730">
    <property type="term" value="C:nucleolus"/>
    <property type="evidence" value="ECO:0007669"/>
    <property type="project" value="TreeGrafter"/>
</dbReference>
<gene>
    <name evidence="11" type="ORF">RirG_018090</name>
</gene>
<evidence type="ECO:0000256" key="4">
    <source>
        <dbReference type="ARBA" id="ARBA00022771"/>
    </source>
</evidence>